<feature type="region of interest" description="Disordered" evidence="6">
    <location>
        <begin position="177"/>
        <end position="204"/>
    </location>
</feature>
<dbReference type="SMART" id="SM00343">
    <property type="entry name" value="ZnF_C2HC"/>
    <property type="match status" value="1"/>
</dbReference>
<dbReference type="Gene3D" id="4.10.60.10">
    <property type="entry name" value="Zinc finger, CCHC-type"/>
    <property type="match status" value="1"/>
</dbReference>
<dbReference type="Gene3D" id="3.10.10.10">
    <property type="entry name" value="HIV Type 1 Reverse Transcriptase, subunit A, domain 1"/>
    <property type="match status" value="1"/>
</dbReference>
<keyword evidence="1" id="KW-0808">Transferase</keyword>
<dbReference type="GO" id="GO:0016779">
    <property type="term" value="F:nucleotidyltransferase activity"/>
    <property type="evidence" value="ECO:0007669"/>
    <property type="project" value="UniProtKB-KW"/>
</dbReference>
<accession>A0A1R1XFY9</accession>
<protein>
    <submittedName>
        <fullName evidence="9">Transposon Ty3-I Gag-Pol polyprotein</fullName>
    </submittedName>
</protein>
<feature type="domain" description="CCHC-type" evidence="7">
    <location>
        <begin position="219"/>
        <end position="235"/>
    </location>
</feature>
<dbReference type="Proteomes" id="UP000187429">
    <property type="component" value="Unassembled WGS sequence"/>
</dbReference>
<sequence>MSGNLPTVNTTVTEAAPPTNMVQAPISFEGLSDKFSGFSGANSVSIWCRNFLKIFKLKGWSEETSVVVFKTWLQGNTAEWLYSVEIGTPESEQWNLVKWTQELETRFPQLNHEYEFKKSTTRQLAELKPTKDEPIKSLNLRFLALLNEIPASLYTAGYIRSVMKAVEQKDQLKRSFRYVPKEDSTPQSKADSKDAQTADKKTKTDIEIERFSRSSPNVKCFNCRESGHTVRECKKPSEKALQEKLAKEFKDASKNSTSVAKSAIFADEVNNSPLEHGISEEIRPPASKNNKKKNKSVTNSTLPERILDMNFPITIKEFLLIKPKAVDDLISTLRHVKKSKPKKNILLANESDSSSDESDGYSEPINSRKDKTPSCSYVLIKIGHYKVPLIVDTRASCFIVSLNFLKALNIKYVSNEVIETIKPVDGPPLEIKGRVVLTICFAEYVNLALEFQVLGSCAVPILLGRDVCHSLKSKVNYEEETFSFNYKRRLIRLQLFSKSALSSHIGAESIVENDAEDDTEYSDSDGDESGLYLEVIKSDITGSGSPPGEVFQTEFNVQKAITDNGFNISSKHKDDFEEDLELIEINPSEINYEDHIKLLCENLNEVSDTTKESLKSLLLKHRDVFPDTNLGISGITDFEYKLTIPENTTPVLKRLRRYIDREKTTLREHIEEMLNFGIISKSNSEWCFPVVLVPKSSGELRFYVNFKQLNDKTKNDHFPLPRIDDCLEALGHKVFFSTLDCFPGYWQVKLHPQTQEYCSFITPMRVFKFNRLPFGLINAPAFFQSMMERIFAEFLYDFLIISWMISA</sequence>
<dbReference type="GO" id="GO:0003676">
    <property type="term" value="F:nucleic acid binding"/>
    <property type="evidence" value="ECO:0007669"/>
    <property type="project" value="InterPro"/>
</dbReference>
<dbReference type="CDD" id="cd00303">
    <property type="entry name" value="retropepsin_like"/>
    <property type="match status" value="1"/>
</dbReference>
<evidence type="ECO:0000256" key="3">
    <source>
        <dbReference type="ARBA" id="ARBA00022722"/>
    </source>
</evidence>
<dbReference type="PANTHER" id="PTHR37984">
    <property type="entry name" value="PROTEIN CBG26694"/>
    <property type="match status" value="1"/>
</dbReference>
<comment type="caution">
    <text evidence="9">The sequence shown here is derived from an EMBL/GenBank/DDBJ whole genome shotgun (WGS) entry which is preliminary data.</text>
</comment>
<evidence type="ECO:0000256" key="2">
    <source>
        <dbReference type="ARBA" id="ARBA00022695"/>
    </source>
</evidence>
<keyword evidence="4" id="KW-0255">Endonuclease</keyword>
<dbReference type="AlphaFoldDB" id="A0A1R1XFY9"/>
<evidence type="ECO:0000256" key="4">
    <source>
        <dbReference type="ARBA" id="ARBA00022759"/>
    </source>
</evidence>
<keyword evidence="5" id="KW-0863">Zinc-finger</keyword>
<dbReference type="SUPFAM" id="SSF57756">
    <property type="entry name" value="Retrovirus zinc finger-like domains"/>
    <property type="match status" value="1"/>
</dbReference>
<keyword evidence="3" id="KW-0540">Nuclease</keyword>
<dbReference type="InterPro" id="IPR021109">
    <property type="entry name" value="Peptidase_aspartic_dom_sf"/>
</dbReference>
<feature type="domain" description="Reverse transcriptase" evidence="8">
    <location>
        <begin position="674"/>
        <end position="807"/>
    </location>
</feature>
<evidence type="ECO:0000256" key="6">
    <source>
        <dbReference type="SAM" id="MobiDB-lite"/>
    </source>
</evidence>
<dbReference type="PROSITE" id="PS50878">
    <property type="entry name" value="RT_POL"/>
    <property type="match status" value="1"/>
</dbReference>
<dbReference type="SUPFAM" id="SSF56672">
    <property type="entry name" value="DNA/RNA polymerases"/>
    <property type="match status" value="1"/>
</dbReference>
<evidence type="ECO:0000259" key="8">
    <source>
        <dbReference type="PROSITE" id="PS50878"/>
    </source>
</evidence>
<dbReference type="InterPro" id="IPR000477">
    <property type="entry name" value="RT_dom"/>
</dbReference>
<evidence type="ECO:0000313" key="10">
    <source>
        <dbReference type="Proteomes" id="UP000187429"/>
    </source>
</evidence>
<feature type="region of interest" description="Disordered" evidence="6">
    <location>
        <begin position="275"/>
        <end position="299"/>
    </location>
</feature>
<dbReference type="Gene3D" id="2.40.70.10">
    <property type="entry name" value="Acid Proteases"/>
    <property type="match status" value="1"/>
</dbReference>
<keyword evidence="5" id="KW-0862">Zinc</keyword>
<dbReference type="InterPro" id="IPR043502">
    <property type="entry name" value="DNA/RNA_pol_sf"/>
</dbReference>
<evidence type="ECO:0000256" key="5">
    <source>
        <dbReference type="PROSITE-ProRule" id="PRU00047"/>
    </source>
</evidence>
<dbReference type="GO" id="GO:0008270">
    <property type="term" value="F:zinc ion binding"/>
    <property type="evidence" value="ECO:0007669"/>
    <property type="project" value="UniProtKB-KW"/>
</dbReference>
<feature type="region of interest" description="Disordered" evidence="6">
    <location>
        <begin position="344"/>
        <end position="371"/>
    </location>
</feature>
<keyword evidence="5" id="KW-0479">Metal-binding</keyword>
<proteinExistence type="predicted"/>
<dbReference type="OrthoDB" id="6784012at2759"/>
<keyword evidence="4" id="KW-0378">Hydrolase</keyword>
<reference evidence="10" key="1">
    <citation type="submission" date="2017-01" db="EMBL/GenBank/DDBJ databases">
        <authorList>
            <person name="Wang Y."/>
            <person name="White M."/>
            <person name="Kvist S."/>
            <person name="Moncalvo J.-M."/>
        </authorList>
    </citation>
    <scope>NUCLEOTIDE SEQUENCE [LARGE SCALE GENOMIC DNA]</scope>
    <source>
        <strain evidence="10">ID-206-W2</strain>
    </source>
</reference>
<dbReference type="CDD" id="cd01647">
    <property type="entry name" value="RT_LTR"/>
    <property type="match status" value="1"/>
</dbReference>
<dbReference type="Pfam" id="PF00078">
    <property type="entry name" value="RVT_1"/>
    <property type="match status" value="1"/>
</dbReference>
<dbReference type="GO" id="GO:0004519">
    <property type="term" value="F:endonuclease activity"/>
    <property type="evidence" value="ECO:0007669"/>
    <property type="project" value="UniProtKB-KW"/>
</dbReference>
<dbReference type="InterPro" id="IPR036875">
    <property type="entry name" value="Znf_CCHC_sf"/>
</dbReference>
<dbReference type="PROSITE" id="PS50158">
    <property type="entry name" value="ZF_CCHC"/>
    <property type="match status" value="1"/>
</dbReference>
<dbReference type="Pfam" id="PF00098">
    <property type="entry name" value="zf-CCHC"/>
    <property type="match status" value="1"/>
</dbReference>
<organism evidence="9 10">
    <name type="scientific">Smittium culicis</name>
    <dbReference type="NCBI Taxonomy" id="133412"/>
    <lineage>
        <taxon>Eukaryota</taxon>
        <taxon>Fungi</taxon>
        <taxon>Fungi incertae sedis</taxon>
        <taxon>Zoopagomycota</taxon>
        <taxon>Kickxellomycotina</taxon>
        <taxon>Harpellomycetes</taxon>
        <taxon>Harpellales</taxon>
        <taxon>Legeriomycetaceae</taxon>
        <taxon>Smittium</taxon>
    </lineage>
</organism>
<keyword evidence="2" id="KW-0548">Nucleotidyltransferase</keyword>
<name>A0A1R1XFY9_9FUNG</name>
<evidence type="ECO:0000256" key="1">
    <source>
        <dbReference type="ARBA" id="ARBA00022679"/>
    </source>
</evidence>
<gene>
    <name evidence="9" type="ORF">AYI69_g8978</name>
</gene>
<dbReference type="PANTHER" id="PTHR37984:SF5">
    <property type="entry name" value="PROTEIN NYNRIN-LIKE"/>
    <property type="match status" value="1"/>
</dbReference>
<evidence type="ECO:0000259" key="7">
    <source>
        <dbReference type="PROSITE" id="PS50158"/>
    </source>
</evidence>
<evidence type="ECO:0000313" key="9">
    <source>
        <dbReference type="EMBL" id="OMJ13513.1"/>
    </source>
</evidence>
<dbReference type="InterPro" id="IPR050951">
    <property type="entry name" value="Retrovirus_Pol_polyprotein"/>
</dbReference>
<keyword evidence="10" id="KW-1185">Reference proteome</keyword>
<dbReference type="InterPro" id="IPR001878">
    <property type="entry name" value="Znf_CCHC"/>
</dbReference>
<dbReference type="EMBL" id="LSSM01005046">
    <property type="protein sequence ID" value="OMJ13513.1"/>
    <property type="molecule type" value="Genomic_DNA"/>
</dbReference>